<reference evidence="6" key="1">
    <citation type="submission" date="2021-01" db="EMBL/GenBank/DDBJ databases">
        <authorList>
            <consortium name="Genoscope - CEA"/>
            <person name="William W."/>
        </authorList>
    </citation>
    <scope>NUCLEOTIDE SEQUENCE</scope>
</reference>
<keyword evidence="2" id="KW-0547">Nucleotide-binding</keyword>
<feature type="transmembrane region" description="Helical" evidence="5">
    <location>
        <begin position="51"/>
        <end position="71"/>
    </location>
</feature>
<evidence type="ECO:0000313" key="7">
    <source>
        <dbReference type="Proteomes" id="UP000692954"/>
    </source>
</evidence>
<dbReference type="NCBIfam" id="TIGR00231">
    <property type="entry name" value="small_GTP"/>
    <property type="match status" value="1"/>
</dbReference>
<evidence type="ECO:0000256" key="5">
    <source>
        <dbReference type="SAM" id="Phobius"/>
    </source>
</evidence>
<proteinExistence type="inferred from homology"/>
<dbReference type="EMBL" id="CAJJDN010000003">
    <property type="protein sequence ID" value="CAD8048978.1"/>
    <property type="molecule type" value="Genomic_DNA"/>
</dbReference>
<sequence>MKNINKTFFLIIQQLFNRIFFIVIYVILFGKKNIISSYKKLIIVLKYYKWILLKIIQSLKVIIISILQVVLTGDTKVGKTNILYKFTKNSLPKQSIPTIGVEFCTKFITSSDNQQVKLQIWDTAGQDRYKSIIISHFRRSSGAIIVYDITQEKTFQSVINWLKDIRDQTDKDVVIMLVGNKKDIVDQKEDERKISYGYASDFAQQNGLLFEEISAYTGENIEKIFNILAQAIIKRKIPEQQQKLDCAKEKQQIE</sequence>
<dbReference type="OrthoDB" id="296403at2759"/>
<dbReference type="GO" id="GO:0003924">
    <property type="term" value="F:GTPase activity"/>
    <property type="evidence" value="ECO:0007669"/>
    <property type="project" value="InterPro"/>
</dbReference>
<dbReference type="SMART" id="SM00176">
    <property type="entry name" value="RAN"/>
    <property type="match status" value="1"/>
</dbReference>
<dbReference type="FunFam" id="3.40.50.300:FF:001129">
    <property type="entry name" value="ras-related protein Rab-44 isoform X2"/>
    <property type="match status" value="1"/>
</dbReference>
<comment type="caution">
    <text evidence="6">The sequence shown here is derived from an EMBL/GenBank/DDBJ whole genome shotgun (WGS) entry which is preliminary data.</text>
</comment>
<evidence type="ECO:0000256" key="3">
    <source>
        <dbReference type="ARBA" id="ARBA00023134"/>
    </source>
</evidence>
<dbReference type="Pfam" id="PF00071">
    <property type="entry name" value="Ras"/>
    <property type="match status" value="1"/>
</dbReference>
<dbReference type="SMART" id="SM00175">
    <property type="entry name" value="RAB"/>
    <property type="match status" value="1"/>
</dbReference>
<dbReference type="GO" id="GO:0005525">
    <property type="term" value="F:GTP binding"/>
    <property type="evidence" value="ECO:0007669"/>
    <property type="project" value="UniProtKB-KW"/>
</dbReference>
<dbReference type="PROSITE" id="PS51417">
    <property type="entry name" value="ARF"/>
    <property type="match status" value="1"/>
</dbReference>
<dbReference type="PROSITE" id="PS51419">
    <property type="entry name" value="RAB"/>
    <property type="match status" value="1"/>
</dbReference>
<dbReference type="SMART" id="SM00173">
    <property type="entry name" value="RAS"/>
    <property type="match status" value="1"/>
</dbReference>
<keyword evidence="5" id="KW-1133">Transmembrane helix</keyword>
<keyword evidence="5" id="KW-0472">Membrane</keyword>
<dbReference type="InterPro" id="IPR005225">
    <property type="entry name" value="Small_GTP-bd"/>
</dbReference>
<dbReference type="SMART" id="SM00174">
    <property type="entry name" value="RHO"/>
    <property type="match status" value="1"/>
</dbReference>
<dbReference type="PROSITE" id="PS51421">
    <property type="entry name" value="RAS"/>
    <property type="match status" value="1"/>
</dbReference>
<evidence type="ECO:0000256" key="1">
    <source>
        <dbReference type="ARBA" id="ARBA00006270"/>
    </source>
</evidence>
<evidence type="ECO:0000256" key="2">
    <source>
        <dbReference type="ARBA" id="ARBA00022741"/>
    </source>
</evidence>
<dbReference type="InterPro" id="IPR001806">
    <property type="entry name" value="Small_GTPase"/>
</dbReference>
<name>A0A8S1K0T5_9CILI</name>
<dbReference type="AlphaFoldDB" id="A0A8S1K0T5"/>
<accession>A0A8S1K0T5</accession>
<dbReference type="Proteomes" id="UP000692954">
    <property type="component" value="Unassembled WGS sequence"/>
</dbReference>
<evidence type="ECO:0000256" key="4">
    <source>
        <dbReference type="ARBA" id="ARBA00023288"/>
    </source>
</evidence>
<dbReference type="CDD" id="cd00154">
    <property type="entry name" value="Rab"/>
    <property type="match status" value="1"/>
</dbReference>
<protein>
    <submittedName>
        <fullName evidence="6">Uncharacterized protein</fullName>
    </submittedName>
</protein>
<feature type="transmembrane region" description="Helical" evidence="5">
    <location>
        <begin position="6"/>
        <end position="30"/>
    </location>
</feature>
<gene>
    <name evidence="6" type="ORF">PSON_ATCC_30995.1.T0030507</name>
</gene>
<keyword evidence="7" id="KW-1185">Reference proteome</keyword>
<dbReference type="InterPro" id="IPR050209">
    <property type="entry name" value="Rab_GTPases_membrane_traffic"/>
</dbReference>
<keyword evidence="5" id="KW-0812">Transmembrane</keyword>
<keyword evidence="3" id="KW-0342">GTP-binding</keyword>
<keyword evidence="4" id="KW-0449">Lipoprotein</keyword>
<organism evidence="6 7">
    <name type="scientific">Paramecium sonneborni</name>
    <dbReference type="NCBI Taxonomy" id="65129"/>
    <lineage>
        <taxon>Eukaryota</taxon>
        <taxon>Sar</taxon>
        <taxon>Alveolata</taxon>
        <taxon>Ciliophora</taxon>
        <taxon>Intramacronucleata</taxon>
        <taxon>Oligohymenophorea</taxon>
        <taxon>Peniculida</taxon>
        <taxon>Parameciidae</taxon>
        <taxon>Paramecium</taxon>
    </lineage>
</organism>
<evidence type="ECO:0000313" key="6">
    <source>
        <dbReference type="EMBL" id="CAD8048978.1"/>
    </source>
</evidence>
<dbReference type="PANTHER" id="PTHR47979">
    <property type="entry name" value="DRAB11-RELATED"/>
    <property type="match status" value="1"/>
</dbReference>
<comment type="similarity">
    <text evidence="1">Belongs to the small GTPase superfamily. Rab family.</text>
</comment>